<keyword evidence="9" id="KW-0675">Receptor</keyword>
<dbReference type="InterPro" id="IPR000068">
    <property type="entry name" value="GPCR_3_Ca_sens_rcpt-rel"/>
</dbReference>
<evidence type="ECO:0000256" key="12">
    <source>
        <dbReference type="SAM" id="Phobius"/>
    </source>
</evidence>
<dbReference type="Ensembl" id="ENSSFOT00015072457.1">
    <property type="protein sequence ID" value="ENSSFOP00015072320.1"/>
    <property type="gene ID" value="ENSSFOG00015025748.1"/>
</dbReference>
<dbReference type="InterPro" id="IPR028082">
    <property type="entry name" value="Peripla_BP_I"/>
</dbReference>
<dbReference type="Proteomes" id="UP000694397">
    <property type="component" value="Chromosome 10"/>
</dbReference>
<dbReference type="InterPro" id="IPR004073">
    <property type="entry name" value="GPCR_3_vmron_rcpt_2"/>
</dbReference>
<dbReference type="Pfam" id="PF07562">
    <property type="entry name" value="NCD3G"/>
    <property type="match status" value="1"/>
</dbReference>
<dbReference type="InterPro" id="IPR000337">
    <property type="entry name" value="GPCR_3"/>
</dbReference>
<dbReference type="InterPro" id="IPR001828">
    <property type="entry name" value="ANF_lig-bd_rcpt"/>
</dbReference>
<keyword evidence="6 12" id="KW-1133">Transmembrane helix</keyword>
<accession>A0A8C9WAS4</accession>
<dbReference type="PANTHER" id="PTHR24061:SF528">
    <property type="entry name" value="C-FAMILY ODORANT RECEPTOR OLFCD2-RELATED"/>
    <property type="match status" value="1"/>
</dbReference>
<dbReference type="Gene3D" id="2.10.50.30">
    <property type="entry name" value="GPCR, family 3, nine cysteines domain"/>
    <property type="match status" value="1"/>
</dbReference>
<evidence type="ECO:0000256" key="4">
    <source>
        <dbReference type="ARBA" id="ARBA00022692"/>
    </source>
</evidence>
<dbReference type="InterPro" id="IPR017979">
    <property type="entry name" value="GPCR_3_CS"/>
</dbReference>
<feature type="signal peptide" evidence="13">
    <location>
        <begin position="1"/>
        <end position="18"/>
    </location>
</feature>
<dbReference type="PROSITE" id="PS00981">
    <property type="entry name" value="G_PROTEIN_RECEP_F3_3"/>
    <property type="match status" value="1"/>
</dbReference>
<comment type="subcellular location">
    <subcellularLocation>
        <location evidence="1">Cell membrane</location>
        <topology evidence="1">Multi-pass membrane protein</topology>
    </subcellularLocation>
</comment>
<feature type="transmembrane region" description="Helical" evidence="12">
    <location>
        <begin position="583"/>
        <end position="607"/>
    </location>
</feature>
<keyword evidence="4 12" id="KW-0812">Transmembrane</keyword>
<dbReference type="InterPro" id="IPR011500">
    <property type="entry name" value="GPCR_3_9-Cys_dom"/>
</dbReference>
<sequence length="782" mass="85613">MGIVVLWVIDLPNIIVVALPDSSGLGCRLLDGSIPAVLTQPGDFIIGGVFTIHTSPKTTEHTFMHAPEPLQCRVKKKNENLKELRFARAMTFAIEEINNSTELLPGIRLGYQIHDSCASVSVATRATFQLINGLDPIFSLSASCSKSSTTLRPPSLVLGLSVSRSLISSSLPVLQVSHYATCACLSDKQQYPTFLRTIPSDKFQAAALVQLVKHFDYGNSGMVIRSATARVVVAFAAAGDMRVLFEELLELGFPPLQWVGSEAWVTDPLVTPFDMCLGAVGFGIRRAIIPGLRTFLMDLSLAQASASPILQEFWESAFRCRLASGPVGPGAQVCNGSESLQQLQNAYTDTSQLRITNMVYKAVYAVAHGLHSLVCVLEHIRKVNFTLNGNRVSFDANGDPVATYELVNWQLSDNTRKALSTDEYADMLHVCVCKSLQVPKSVCSESCPPGTRKAVQRGKPVCCYDCVPCWKPCYFCSADSLDCVRCPSDAWPNPQGDACIPKPIEFLSFSEYLGIILAASSVVGACLAIAIAAVFYLHKDTPIVRANNSELSFLLLFSLTLCFLCSLTFIGRPSQWSCMLRHTVFGVTFVLCISCVLGKTIVVLMAFRATLPGSNVMKWFGPPQQRLSVLAFTLIQVLICVLWLTLSPPFPNKNMKYYKDKVILECDVGSAVGFWAVLGYIGLLSLMCFVLAFLARKLPDNFNEAKFITFSMLIFCAVWITFIPAYVSSPGKFTVAVEIFAIISSSCGLVMCIFAPKCFIILFEPEKNTKKHMMGKVPSKSL</sequence>
<feature type="transmembrane region" description="Helical" evidence="12">
    <location>
        <begin position="627"/>
        <end position="646"/>
    </location>
</feature>
<evidence type="ECO:0000256" key="13">
    <source>
        <dbReference type="SAM" id="SignalP"/>
    </source>
</evidence>
<dbReference type="PRINTS" id="PR00248">
    <property type="entry name" value="GPCRMGR"/>
</dbReference>
<dbReference type="SUPFAM" id="SSF53822">
    <property type="entry name" value="Periplasmic binding protein-like I"/>
    <property type="match status" value="1"/>
</dbReference>
<keyword evidence="10" id="KW-0325">Glycoprotein</keyword>
<gene>
    <name evidence="15" type="primary">LOC114911586</name>
</gene>
<evidence type="ECO:0000313" key="15">
    <source>
        <dbReference type="Ensembl" id="ENSSFOP00015072320.1"/>
    </source>
</evidence>
<keyword evidence="7" id="KW-0297">G-protein coupled receptor</keyword>
<dbReference type="InterPro" id="IPR017978">
    <property type="entry name" value="GPCR_3_C"/>
</dbReference>
<dbReference type="Pfam" id="PF01094">
    <property type="entry name" value="ANF_receptor"/>
    <property type="match status" value="2"/>
</dbReference>
<feature type="transmembrane region" description="Helical" evidence="12">
    <location>
        <begin position="707"/>
        <end position="727"/>
    </location>
</feature>
<feature type="transmembrane region" description="Helical" evidence="12">
    <location>
        <begin position="739"/>
        <end position="763"/>
    </location>
</feature>
<keyword evidence="8 12" id="KW-0472">Membrane</keyword>
<proteinExistence type="inferred from homology"/>
<name>A0A8C9WAS4_SCLFO</name>
<evidence type="ECO:0000256" key="1">
    <source>
        <dbReference type="ARBA" id="ARBA00004651"/>
    </source>
</evidence>
<evidence type="ECO:0000256" key="11">
    <source>
        <dbReference type="ARBA" id="ARBA00023224"/>
    </source>
</evidence>
<dbReference type="PRINTS" id="PR01535">
    <property type="entry name" value="VOMERONASL2R"/>
</dbReference>
<dbReference type="PANTHER" id="PTHR24061">
    <property type="entry name" value="CALCIUM-SENSING RECEPTOR-RELATED"/>
    <property type="match status" value="1"/>
</dbReference>
<keyword evidence="3" id="KW-1003">Cell membrane</keyword>
<feature type="transmembrane region" description="Helical" evidence="12">
    <location>
        <begin position="672"/>
        <end position="695"/>
    </location>
</feature>
<keyword evidence="11" id="KW-0807">Transducer</keyword>
<evidence type="ECO:0000313" key="16">
    <source>
        <dbReference type="Proteomes" id="UP000694397"/>
    </source>
</evidence>
<feature type="domain" description="G-protein coupled receptors family 3 profile" evidence="14">
    <location>
        <begin position="513"/>
        <end position="777"/>
    </location>
</feature>
<dbReference type="Gene3D" id="3.40.50.2300">
    <property type="match status" value="4"/>
</dbReference>
<dbReference type="GeneTree" id="ENSGT00940000163991"/>
<keyword evidence="16" id="KW-1185">Reference proteome</keyword>
<comment type="similarity">
    <text evidence="2">Belongs to the G-protein coupled receptor 3 family.</text>
</comment>
<dbReference type="FunFam" id="2.10.50.30:FF:000002">
    <property type="entry name" value="Vomeronasal 2 receptor, h1"/>
    <property type="match status" value="1"/>
</dbReference>
<dbReference type="AlphaFoldDB" id="A0A8C9WAS4"/>
<feature type="transmembrane region" description="Helical" evidence="12">
    <location>
        <begin position="512"/>
        <end position="537"/>
    </location>
</feature>
<dbReference type="GO" id="GO:0004930">
    <property type="term" value="F:G protein-coupled receptor activity"/>
    <property type="evidence" value="ECO:0007669"/>
    <property type="project" value="UniProtKB-KW"/>
</dbReference>
<reference evidence="15" key="3">
    <citation type="submission" date="2025-09" db="UniProtKB">
        <authorList>
            <consortium name="Ensembl"/>
        </authorList>
    </citation>
    <scope>IDENTIFICATION</scope>
</reference>
<dbReference type="Pfam" id="PF00003">
    <property type="entry name" value="7tm_3"/>
    <property type="match status" value="1"/>
</dbReference>
<evidence type="ECO:0000256" key="3">
    <source>
        <dbReference type="ARBA" id="ARBA00022475"/>
    </source>
</evidence>
<dbReference type="GO" id="GO:0005886">
    <property type="term" value="C:plasma membrane"/>
    <property type="evidence" value="ECO:0007669"/>
    <property type="project" value="UniProtKB-SubCell"/>
</dbReference>
<reference evidence="15 16" key="1">
    <citation type="submission" date="2019-04" db="EMBL/GenBank/DDBJ databases">
        <authorList>
            <consortium name="Wellcome Sanger Institute Data Sharing"/>
        </authorList>
    </citation>
    <scope>NUCLEOTIDE SEQUENCE [LARGE SCALE GENOMIC DNA]</scope>
</reference>
<protein>
    <recommendedName>
        <fullName evidence="14">G-protein coupled receptors family 3 profile domain-containing protein</fullName>
    </recommendedName>
</protein>
<evidence type="ECO:0000256" key="8">
    <source>
        <dbReference type="ARBA" id="ARBA00023136"/>
    </source>
</evidence>
<evidence type="ECO:0000256" key="2">
    <source>
        <dbReference type="ARBA" id="ARBA00007242"/>
    </source>
</evidence>
<evidence type="ECO:0000256" key="5">
    <source>
        <dbReference type="ARBA" id="ARBA00022729"/>
    </source>
</evidence>
<dbReference type="PROSITE" id="PS50259">
    <property type="entry name" value="G_PROTEIN_RECEP_F3_4"/>
    <property type="match status" value="1"/>
</dbReference>
<evidence type="ECO:0000259" key="14">
    <source>
        <dbReference type="PROSITE" id="PS50259"/>
    </source>
</evidence>
<reference evidence="15" key="2">
    <citation type="submission" date="2025-08" db="UniProtKB">
        <authorList>
            <consortium name="Ensembl"/>
        </authorList>
    </citation>
    <scope>IDENTIFICATION</scope>
</reference>
<feature type="transmembrane region" description="Helical" evidence="12">
    <location>
        <begin position="549"/>
        <end position="571"/>
    </location>
</feature>
<feature type="chain" id="PRO_5034854506" description="G-protein coupled receptors family 3 profile domain-containing protein" evidence="13">
    <location>
        <begin position="19"/>
        <end position="782"/>
    </location>
</feature>
<dbReference type="CDD" id="cd15283">
    <property type="entry name" value="7tmC_V2R_pheromone"/>
    <property type="match status" value="1"/>
</dbReference>
<evidence type="ECO:0000256" key="9">
    <source>
        <dbReference type="ARBA" id="ARBA00023170"/>
    </source>
</evidence>
<keyword evidence="5 13" id="KW-0732">Signal</keyword>
<dbReference type="InterPro" id="IPR038550">
    <property type="entry name" value="GPCR_3_9-Cys_sf"/>
</dbReference>
<evidence type="ECO:0000256" key="10">
    <source>
        <dbReference type="ARBA" id="ARBA00023180"/>
    </source>
</evidence>
<evidence type="ECO:0000256" key="6">
    <source>
        <dbReference type="ARBA" id="ARBA00022989"/>
    </source>
</evidence>
<organism evidence="15 16">
    <name type="scientific">Scleropages formosus</name>
    <name type="common">Asian bonytongue</name>
    <name type="synonym">Osteoglossum formosum</name>
    <dbReference type="NCBI Taxonomy" id="113540"/>
    <lineage>
        <taxon>Eukaryota</taxon>
        <taxon>Metazoa</taxon>
        <taxon>Chordata</taxon>
        <taxon>Craniata</taxon>
        <taxon>Vertebrata</taxon>
        <taxon>Euteleostomi</taxon>
        <taxon>Actinopterygii</taxon>
        <taxon>Neopterygii</taxon>
        <taxon>Teleostei</taxon>
        <taxon>Osteoglossocephala</taxon>
        <taxon>Osteoglossomorpha</taxon>
        <taxon>Osteoglossiformes</taxon>
        <taxon>Osteoglossidae</taxon>
        <taxon>Scleropages</taxon>
    </lineage>
</organism>
<evidence type="ECO:0000256" key="7">
    <source>
        <dbReference type="ARBA" id="ARBA00023040"/>
    </source>
</evidence>